<evidence type="ECO:0000259" key="5">
    <source>
        <dbReference type="SMART" id="SM00534"/>
    </source>
</evidence>
<sequence length="593" mass="67445">MRPEEYYARKQTEIQRELRLIKKKRNGITLGKIGLFVGSCIGLYFFATTAAWEILAAIGCGVVLFVILSVWENKVIVQIRKCEMSSACCQTELNYLEGDYVGLATGVEYGKADHPYAMDLDILGDHSLFQHINRTVTPGGKNKLADWLLAPSRMALEIKERQAAVEELAGSPDWCNEFRVEGKLYAPEESRPIDLTTWLNAPPYFSRPFSWIYVSNILTGGAWIVVLFSWLPFIFALVLSLGQLGWVTFHSKRMSLYNEQLDGFIRITAVYLRLIRRMEEIPFHSKRLADLKERLMGKNQHALKAFATLNYQLNRFEQRGNFLANSLLNGLGTHTFYVIRNLDRWKTLYGSSVLKWIEAVNETDALVSMAVYRFNHPEYTVPVLKEDKWLSAEKAGHPLLGKDGGIKNDFSVQKIHQFSVITGANMAGKSTFLRTIGVNLVLALSGNVVCSRKFEFSLMELFTSMRTTDNLARGTSYFHAELLRLKQLVSRAEQTDRLFIILDEMLKGTNSQDKLYGSLKFLERLLQLPVSGIVATHDLALGELAEKYPDHFQNYCFEITSTDEAIQYDYQLKAGISRNMNASLLLRKMGLIQ</sequence>
<evidence type="ECO:0000256" key="3">
    <source>
        <dbReference type="ARBA" id="ARBA00023125"/>
    </source>
</evidence>
<dbReference type="InterPro" id="IPR027417">
    <property type="entry name" value="P-loop_NTPase"/>
</dbReference>
<proteinExistence type="predicted"/>
<feature type="transmembrane region" description="Helical" evidence="4">
    <location>
        <begin position="26"/>
        <end position="46"/>
    </location>
</feature>
<dbReference type="PANTHER" id="PTHR11361:SF99">
    <property type="entry name" value="DNA MISMATCH REPAIR PROTEIN"/>
    <property type="match status" value="1"/>
</dbReference>
<dbReference type="InterPro" id="IPR036187">
    <property type="entry name" value="DNA_mismatch_repair_MutS_sf"/>
</dbReference>
<dbReference type="InterPro" id="IPR000432">
    <property type="entry name" value="DNA_mismatch_repair_MutS_C"/>
</dbReference>
<gene>
    <name evidence="6" type="ORF">HMPREF9449_00279</name>
</gene>
<dbReference type="GO" id="GO:0005524">
    <property type="term" value="F:ATP binding"/>
    <property type="evidence" value="ECO:0007669"/>
    <property type="project" value="UniProtKB-KW"/>
</dbReference>
<keyword evidence="3" id="KW-0238">DNA-binding</keyword>
<dbReference type="SUPFAM" id="SSF52540">
    <property type="entry name" value="P-loop containing nucleoside triphosphate hydrolases"/>
    <property type="match status" value="1"/>
</dbReference>
<dbReference type="PANTHER" id="PTHR11361">
    <property type="entry name" value="DNA MISMATCH REPAIR PROTEIN MUTS FAMILY MEMBER"/>
    <property type="match status" value="1"/>
</dbReference>
<dbReference type="eggNOG" id="COG0249">
    <property type="taxonomic scope" value="Bacteria"/>
</dbReference>
<accession>H1DDE3</accession>
<name>H1DDE3_9BACT</name>
<dbReference type="EMBL" id="ADMC01000002">
    <property type="protein sequence ID" value="EHP50952.1"/>
    <property type="molecule type" value="Genomic_DNA"/>
</dbReference>
<dbReference type="AlphaFoldDB" id="H1DDE3"/>
<keyword evidence="1" id="KW-0547">Nucleotide-binding</keyword>
<dbReference type="PATRIC" id="fig|742817.3.peg.289"/>
<dbReference type="HOGENOM" id="CLU_030717_0_0_10"/>
<dbReference type="GO" id="GO:0030983">
    <property type="term" value="F:mismatched DNA binding"/>
    <property type="evidence" value="ECO:0007669"/>
    <property type="project" value="InterPro"/>
</dbReference>
<evidence type="ECO:0000256" key="2">
    <source>
        <dbReference type="ARBA" id="ARBA00022840"/>
    </source>
</evidence>
<dbReference type="GO" id="GO:0005829">
    <property type="term" value="C:cytosol"/>
    <property type="evidence" value="ECO:0007669"/>
    <property type="project" value="TreeGrafter"/>
</dbReference>
<comment type="caution">
    <text evidence="6">The sequence shown here is derived from an EMBL/GenBank/DDBJ whole genome shotgun (WGS) entry which is preliminary data.</text>
</comment>
<protein>
    <recommendedName>
        <fullName evidence="5">DNA mismatch repair proteins mutS family domain-containing protein</fullName>
    </recommendedName>
</protein>
<dbReference type="SMART" id="SM00534">
    <property type="entry name" value="MUTSac"/>
    <property type="match status" value="1"/>
</dbReference>
<keyword evidence="2" id="KW-0067">ATP-binding</keyword>
<feature type="transmembrane region" description="Helical" evidence="4">
    <location>
        <begin position="217"/>
        <end position="246"/>
    </location>
</feature>
<dbReference type="STRING" id="742817.HMPREF9449_00279"/>
<evidence type="ECO:0000256" key="1">
    <source>
        <dbReference type="ARBA" id="ARBA00022741"/>
    </source>
</evidence>
<dbReference type="Gene3D" id="1.10.1420.10">
    <property type="match status" value="1"/>
</dbReference>
<dbReference type="GO" id="GO:0006298">
    <property type="term" value="P:mismatch repair"/>
    <property type="evidence" value="ECO:0007669"/>
    <property type="project" value="InterPro"/>
</dbReference>
<keyword evidence="4" id="KW-1133">Transmembrane helix</keyword>
<dbReference type="SUPFAM" id="SSF48334">
    <property type="entry name" value="DNA repair protein MutS, domain III"/>
    <property type="match status" value="1"/>
</dbReference>
<dbReference type="GeneID" id="98067940"/>
<keyword evidence="4" id="KW-0812">Transmembrane</keyword>
<evidence type="ECO:0000313" key="6">
    <source>
        <dbReference type="EMBL" id="EHP50952.1"/>
    </source>
</evidence>
<dbReference type="GO" id="GO:0140664">
    <property type="term" value="F:ATP-dependent DNA damage sensor activity"/>
    <property type="evidence" value="ECO:0007669"/>
    <property type="project" value="InterPro"/>
</dbReference>
<keyword evidence="7" id="KW-1185">Reference proteome</keyword>
<feature type="transmembrane region" description="Helical" evidence="4">
    <location>
        <begin position="52"/>
        <end position="71"/>
    </location>
</feature>
<feature type="domain" description="DNA mismatch repair proteins mutS family" evidence="5">
    <location>
        <begin position="416"/>
        <end position="590"/>
    </location>
</feature>
<dbReference type="Gene3D" id="3.40.50.300">
    <property type="entry name" value="P-loop containing nucleotide triphosphate hydrolases"/>
    <property type="match status" value="1"/>
</dbReference>
<evidence type="ECO:0000256" key="4">
    <source>
        <dbReference type="SAM" id="Phobius"/>
    </source>
</evidence>
<dbReference type="Pfam" id="PF00488">
    <property type="entry name" value="MutS_V"/>
    <property type="match status" value="1"/>
</dbReference>
<dbReference type="Pfam" id="PF05192">
    <property type="entry name" value="MutS_III"/>
    <property type="match status" value="1"/>
</dbReference>
<organism evidence="6 7">
    <name type="scientific">Odoribacter laneus YIT 12061</name>
    <dbReference type="NCBI Taxonomy" id="742817"/>
    <lineage>
        <taxon>Bacteria</taxon>
        <taxon>Pseudomonadati</taxon>
        <taxon>Bacteroidota</taxon>
        <taxon>Bacteroidia</taxon>
        <taxon>Bacteroidales</taxon>
        <taxon>Odoribacteraceae</taxon>
        <taxon>Odoribacter</taxon>
    </lineage>
</organism>
<reference evidence="6 7" key="1">
    <citation type="submission" date="2012-01" db="EMBL/GenBank/DDBJ databases">
        <title>The Genome Sequence of Odoribacter laneus YIT 12061.</title>
        <authorList>
            <consortium name="The Broad Institute Genome Sequencing Platform"/>
            <person name="Earl A."/>
            <person name="Ward D."/>
            <person name="Feldgarden M."/>
            <person name="Gevers D."/>
            <person name="Morotomi M."/>
            <person name="Young S.K."/>
            <person name="Zeng Q."/>
            <person name="Gargeya S."/>
            <person name="Fitzgerald M."/>
            <person name="Haas B."/>
            <person name="Abouelleil A."/>
            <person name="Alvarado L."/>
            <person name="Arachchi H.M."/>
            <person name="Berlin A."/>
            <person name="Chapman S.B."/>
            <person name="Gearin G."/>
            <person name="Goldberg J."/>
            <person name="Griggs A."/>
            <person name="Gujja S."/>
            <person name="Hansen M."/>
            <person name="Heiman D."/>
            <person name="Howarth C."/>
            <person name="Larimer J."/>
            <person name="Lui A."/>
            <person name="MacDonald P.J.P."/>
            <person name="McCowen C."/>
            <person name="Montmayeur A."/>
            <person name="Murphy C."/>
            <person name="Neiman D."/>
            <person name="Pearson M."/>
            <person name="Priest M."/>
            <person name="Roberts A."/>
            <person name="Saif S."/>
            <person name="Shea T."/>
            <person name="Sisk P."/>
            <person name="Stolte C."/>
            <person name="Sykes S."/>
            <person name="Wortman J."/>
            <person name="Nusbaum C."/>
            <person name="Birren B."/>
        </authorList>
    </citation>
    <scope>NUCLEOTIDE SEQUENCE [LARGE SCALE GENOMIC DNA]</scope>
    <source>
        <strain evidence="6 7">YIT 12061</strain>
    </source>
</reference>
<keyword evidence="4" id="KW-0472">Membrane</keyword>
<dbReference type="RefSeq" id="WP_009135433.1">
    <property type="nucleotide sequence ID" value="NZ_JH594596.1"/>
</dbReference>
<dbReference type="Proteomes" id="UP000004892">
    <property type="component" value="Unassembled WGS sequence"/>
</dbReference>
<evidence type="ECO:0000313" key="7">
    <source>
        <dbReference type="Proteomes" id="UP000004892"/>
    </source>
</evidence>
<dbReference type="InterPro" id="IPR045076">
    <property type="entry name" value="MutS"/>
</dbReference>
<dbReference type="InterPro" id="IPR007696">
    <property type="entry name" value="DNA_mismatch_repair_MutS_core"/>
</dbReference>